<dbReference type="GO" id="GO:0005576">
    <property type="term" value="C:extracellular region"/>
    <property type="evidence" value="ECO:0007669"/>
    <property type="project" value="InterPro"/>
</dbReference>
<dbReference type="Proteomes" id="UP000467193">
    <property type="component" value="Chromosome"/>
</dbReference>
<reference evidence="3 4" key="1">
    <citation type="journal article" date="2019" name="Emerg. Microbes Infect.">
        <title>Comprehensive subspecies identification of 175 nontuberculous mycobacteria species based on 7547 genomic profiles.</title>
        <authorList>
            <person name="Matsumoto Y."/>
            <person name="Kinjo T."/>
            <person name="Motooka D."/>
            <person name="Nabeya D."/>
            <person name="Jung N."/>
            <person name="Uechi K."/>
            <person name="Horii T."/>
            <person name="Iida T."/>
            <person name="Fujita J."/>
            <person name="Nakamura S."/>
        </authorList>
    </citation>
    <scope>NUCLEOTIDE SEQUENCE [LARGE SCALE GENOMIC DNA]</scope>
    <source>
        <strain evidence="3 4">JCM 17899</strain>
    </source>
</reference>
<dbReference type="EMBL" id="AP022588">
    <property type="protein sequence ID" value="BBY28910.1"/>
    <property type="molecule type" value="Genomic_DNA"/>
</dbReference>
<dbReference type="PANTHER" id="PTHR43037:SF1">
    <property type="entry name" value="BLL1128 PROTEIN"/>
    <property type="match status" value="1"/>
</dbReference>
<organism evidence="3 4">
    <name type="scientific">Mycolicibacterium sediminis</name>
    <dbReference type="NCBI Taxonomy" id="1286180"/>
    <lineage>
        <taxon>Bacteria</taxon>
        <taxon>Bacillati</taxon>
        <taxon>Actinomycetota</taxon>
        <taxon>Actinomycetes</taxon>
        <taxon>Mycobacteriales</taxon>
        <taxon>Mycobacteriaceae</taxon>
        <taxon>Mycolicibacterium</taxon>
    </lineage>
</organism>
<dbReference type="SUPFAM" id="SSF53474">
    <property type="entry name" value="alpha/beta-Hydrolases"/>
    <property type="match status" value="1"/>
</dbReference>
<dbReference type="AlphaFoldDB" id="A0A7I7QS72"/>
<keyword evidence="2" id="KW-0378">Hydrolase</keyword>
<sequence>MEFGGLQRTYLLHAPSASPAGLVINLHGAGMTGGEQAAVTNYDAVGDRHGFAVVYPDGIDFSWADGRGASVPDRTGVDDVGFLVALAEQISRDYGIDPGRVYATGMSAGGFMASRLACDRADVVAAIAPVAGTLGSGVPCAPSRPVSVLEVHGTADPVVPFNGGPMLGRGGASDVVSAPELARRWEVIDGCPGAPVPDGSGVNGPGVQRVTATGCAGGTSVSLVQIDGGGHTWPGSRSSLPIEQVGMTSSAFDASAASGQFFADHGR</sequence>
<keyword evidence="1" id="KW-0732">Signal</keyword>
<dbReference type="Gene3D" id="3.40.50.1820">
    <property type="entry name" value="alpha/beta hydrolase"/>
    <property type="match status" value="1"/>
</dbReference>
<evidence type="ECO:0000256" key="1">
    <source>
        <dbReference type="ARBA" id="ARBA00022729"/>
    </source>
</evidence>
<dbReference type="GO" id="GO:0016787">
    <property type="term" value="F:hydrolase activity"/>
    <property type="evidence" value="ECO:0007669"/>
    <property type="project" value="UniProtKB-KW"/>
</dbReference>
<dbReference type="InterPro" id="IPR050955">
    <property type="entry name" value="Plant_Biomass_Hydrol_Est"/>
</dbReference>
<evidence type="ECO:0000313" key="3">
    <source>
        <dbReference type="EMBL" id="BBY28910.1"/>
    </source>
</evidence>
<dbReference type="InterPro" id="IPR010126">
    <property type="entry name" value="Esterase_phb"/>
</dbReference>
<accession>A0A7I7QS72</accession>
<evidence type="ECO:0000313" key="4">
    <source>
        <dbReference type="Proteomes" id="UP000467193"/>
    </source>
</evidence>
<keyword evidence="4" id="KW-1185">Reference proteome</keyword>
<dbReference type="Pfam" id="PF10503">
    <property type="entry name" value="Esterase_PHB"/>
    <property type="match status" value="1"/>
</dbReference>
<name>A0A7I7QS72_9MYCO</name>
<gene>
    <name evidence="3" type="ORF">MSEDJ_30060</name>
</gene>
<dbReference type="PANTHER" id="PTHR43037">
    <property type="entry name" value="UNNAMED PRODUCT-RELATED"/>
    <property type="match status" value="1"/>
</dbReference>
<proteinExistence type="predicted"/>
<protein>
    <submittedName>
        <fullName evidence="3">Esterase</fullName>
    </submittedName>
</protein>
<evidence type="ECO:0000256" key="2">
    <source>
        <dbReference type="ARBA" id="ARBA00022801"/>
    </source>
</evidence>
<dbReference type="InterPro" id="IPR029058">
    <property type="entry name" value="AB_hydrolase_fold"/>
</dbReference>
<dbReference type="KEGG" id="msei:MSEDJ_30060"/>